<sequence length="467" mass="47375">MAPGSDASAPEPGGRAFPARFVAPLVWGAALNPINSSILATSLVAIATAFDVPPGRTATLVAAVYVTSAVAQPAAGKLAVAFGPRRVFLAGLGVVTVAGVIGALAPAFGWLIVSRVLIGLGTAVGNPTAMMLIRRRADRLGTGVPGPVLGAMSIAAQVTAALGLPLGGVLVGLWGWRAVFAVNLPLGVIGILLALAWVPRDEPIPAGLREPGALARALDPAGIALFAGTIVALIVFLQDVRNPTWWLLGLSIVCAAALVVWERRSPDPFLDVRMLARNGPLVRTYTRQFLTQTAMYLVLYGYVQWLEQGRGLAASAAGLVLLPMTAVGAIGSALVSRKALVRGPLVASALVVLAGGLVLLAVDGTTPLWALVALSLLFGLVTGLTGVANQAAMYAQTDAAGIGVAAGLLRTSTNLGAIASSAALGFVFTSAASDAGLHTVALLIAGLGALVLALVLADRRIPRRASV</sequence>
<protein>
    <submittedName>
        <fullName evidence="9">MFS transporter</fullName>
    </submittedName>
</protein>
<evidence type="ECO:0000313" key="9">
    <source>
        <dbReference type="EMBL" id="MWC00356.1"/>
    </source>
</evidence>
<keyword evidence="2" id="KW-0813">Transport</keyword>
<evidence type="ECO:0000259" key="8">
    <source>
        <dbReference type="PROSITE" id="PS50850"/>
    </source>
</evidence>
<evidence type="ECO:0000313" key="10">
    <source>
        <dbReference type="Proteomes" id="UP000438182"/>
    </source>
</evidence>
<dbReference type="InterPro" id="IPR036259">
    <property type="entry name" value="MFS_trans_sf"/>
</dbReference>
<feature type="transmembrane region" description="Helical" evidence="7">
    <location>
        <begin position="243"/>
        <end position="261"/>
    </location>
</feature>
<comment type="subcellular location">
    <subcellularLocation>
        <location evidence="1">Cell membrane</location>
        <topology evidence="1">Multi-pass membrane protein</topology>
    </subcellularLocation>
</comment>
<dbReference type="InterPro" id="IPR020846">
    <property type="entry name" value="MFS_dom"/>
</dbReference>
<name>A0A6I4P5L5_9MICO</name>
<dbReference type="PANTHER" id="PTHR42718:SF46">
    <property type="entry name" value="BLR6921 PROTEIN"/>
    <property type="match status" value="1"/>
</dbReference>
<dbReference type="PROSITE" id="PS50850">
    <property type="entry name" value="MFS"/>
    <property type="match status" value="1"/>
</dbReference>
<gene>
    <name evidence="9" type="ORF">GB864_17585</name>
</gene>
<dbReference type="PANTHER" id="PTHR42718">
    <property type="entry name" value="MAJOR FACILITATOR SUPERFAMILY MULTIDRUG TRANSPORTER MFSC"/>
    <property type="match status" value="1"/>
</dbReference>
<accession>A0A6I4P5L5</accession>
<dbReference type="Pfam" id="PF07690">
    <property type="entry name" value="MFS_1"/>
    <property type="match status" value="1"/>
</dbReference>
<proteinExistence type="predicted"/>
<evidence type="ECO:0000256" key="5">
    <source>
        <dbReference type="ARBA" id="ARBA00022989"/>
    </source>
</evidence>
<feature type="transmembrane region" description="Helical" evidence="7">
    <location>
        <begin position="435"/>
        <end position="457"/>
    </location>
</feature>
<dbReference type="EMBL" id="WSTA01000129">
    <property type="protein sequence ID" value="MWC00356.1"/>
    <property type="molecule type" value="Genomic_DNA"/>
</dbReference>
<evidence type="ECO:0000256" key="1">
    <source>
        <dbReference type="ARBA" id="ARBA00004651"/>
    </source>
</evidence>
<dbReference type="GO" id="GO:0005886">
    <property type="term" value="C:plasma membrane"/>
    <property type="evidence" value="ECO:0007669"/>
    <property type="project" value="UniProtKB-SubCell"/>
</dbReference>
<dbReference type="Gene3D" id="1.20.1250.20">
    <property type="entry name" value="MFS general substrate transporter like domains"/>
    <property type="match status" value="1"/>
</dbReference>
<keyword evidence="10" id="KW-1185">Reference proteome</keyword>
<evidence type="ECO:0000256" key="2">
    <source>
        <dbReference type="ARBA" id="ARBA00022448"/>
    </source>
</evidence>
<comment type="caution">
    <text evidence="9">The sequence shown here is derived from an EMBL/GenBank/DDBJ whole genome shotgun (WGS) entry which is preliminary data.</text>
</comment>
<dbReference type="SUPFAM" id="SSF103473">
    <property type="entry name" value="MFS general substrate transporter"/>
    <property type="match status" value="1"/>
</dbReference>
<organism evidence="9 10">
    <name type="scientific">Agromyces seonyuensis</name>
    <dbReference type="NCBI Taxonomy" id="2662446"/>
    <lineage>
        <taxon>Bacteria</taxon>
        <taxon>Bacillati</taxon>
        <taxon>Actinomycetota</taxon>
        <taxon>Actinomycetes</taxon>
        <taxon>Micrococcales</taxon>
        <taxon>Microbacteriaceae</taxon>
        <taxon>Agromyces</taxon>
    </lineage>
</organism>
<keyword evidence="3" id="KW-1003">Cell membrane</keyword>
<reference evidence="9 10" key="1">
    <citation type="submission" date="2019-12" db="EMBL/GenBank/DDBJ databases">
        <authorList>
            <person name="Kim Y.S."/>
        </authorList>
    </citation>
    <scope>NUCLEOTIDE SEQUENCE [LARGE SCALE GENOMIC DNA]</scope>
    <source>
        <strain evidence="9 10">MMS17-SY077</strain>
    </source>
</reference>
<evidence type="ECO:0000256" key="6">
    <source>
        <dbReference type="ARBA" id="ARBA00023136"/>
    </source>
</evidence>
<keyword evidence="6 7" id="KW-0472">Membrane</keyword>
<keyword evidence="4 7" id="KW-0812">Transmembrane</keyword>
<feature type="transmembrane region" description="Helical" evidence="7">
    <location>
        <begin position="218"/>
        <end position="237"/>
    </location>
</feature>
<evidence type="ECO:0000256" key="4">
    <source>
        <dbReference type="ARBA" id="ARBA00022692"/>
    </source>
</evidence>
<feature type="transmembrane region" description="Helical" evidence="7">
    <location>
        <begin position="154"/>
        <end position="174"/>
    </location>
</feature>
<dbReference type="Proteomes" id="UP000438182">
    <property type="component" value="Unassembled WGS sequence"/>
</dbReference>
<feature type="transmembrane region" description="Helical" evidence="7">
    <location>
        <begin position="368"/>
        <end position="388"/>
    </location>
</feature>
<feature type="transmembrane region" description="Helical" evidence="7">
    <location>
        <begin position="87"/>
        <end position="106"/>
    </location>
</feature>
<evidence type="ECO:0000256" key="7">
    <source>
        <dbReference type="SAM" id="Phobius"/>
    </source>
</evidence>
<feature type="transmembrane region" description="Helical" evidence="7">
    <location>
        <begin position="400"/>
        <end position="429"/>
    </location>
</feature>
<dbReference type="GO" id="GO:0022857">
    <property type="term" value="F:transmembrane transporter activity"/>
    <property type="evidence" value="ECO:0007669"/>
    <property type="project" value="InterPro"/>
</dbReference>
<dbReference type="Gene3D" id="1.20.1720.10">
    <property type="entry name" value="Multidrug resistance protein D"/>
    <property type="match status" value="1"/>
</dbReference>
<feature type="transmembrane region" description="Helical" evidence="7">
    <location>
        <begin position="180"/>
        <end position="198"/>
    </location>
</feature>
<feature type="domain" description="Major facilitator superfamily (MFS) profile" evidence="8">
    <location>
        <begin position="21"/>
        <end position="460"/>
    </location>
</feature>
<feature type="transmembrane region" description="Helical" evidence="7">
    <location>
        <begin position="112"/>
        <end position="133"/>
    </location>
</feature>
<feature type="transmembrane region" description="Helical" evidence="7">
    <location>
        <begin position="343"/>
        <end position="362"/>
    </location>
</feature>
<dbReference type="AlphaFoldDB" id="A0A6I4P5L5"/>
<keyword evidence="5 7" id="KW-1133">Transmembrane helix</keyword>
<dbReference type="InterPro" id="IPR011701">
    <property type="entry name" value="MFS"/>
</dbReference>
<evidence type="ECO:0000256" key="3">
    <source>
        <dbReference type="ARBA" id="ARBA00022475"/>
    </source>
</evidence>
<feature type="transmembrane region" description="Helical" evidence="7">
    <location>
        <begin position="315"/>
        <end position="336"/>
    </location>
</feature>